<proteinExistence type="predicted"/>
<dbReference type="AlphaFoldDB" id="A0A0D7ARU4"/>
<sequence length="1140" mass="123864">MSGVKRPSFPTENDAASGSVPRQAKRTRLDSEKNFAAAASRSGCRGTRILIKKTYIKIGYCGMNYSNVHKGSSASDPIDLDQDEDEDGGSMEATSRKNDREVIVLDADEDSVHNDVITDGKIAPHGDEHDDAGDGDDIYADERHNNLYADEDLYTDNKIHANGVVDAYVQTTPLKKFADEPLPSAVTSSRPCRLHTPPEERIPGLSYPQTPPPTTPTFRPAYRPVDQRIPDLPLAIMQEGESVKCELVKCESVKCESIKQESVKRELASYDQLVDYGSPGGTPLKSEEDPHPLGGAHTDLKNRRFEYQTPCSDNADLASEVHDSRPPPAVMPLGGAHMDLKDRGREYETPCSNDADLASKVHAAAPVIDNQGNSADKISGVSTGDHDASARLGMRNVSFDVPHSSNQLSTVPHSVVPAVSSVPAHETTMSRRDRELAERQAWLAYQMGDFPLSSPSATDDDTSSDDEARTGVPTCTSAASASVPDRVSNSRSATRAIIRDGDEIQALEENSDMELDEDDYTMPSALGTAIHARMPASASVQLASNITSSTSSERMTASSRTGSSSSGLRSSITHPLSSATSLSNSRTSSPAYASQTSSKSRELAHANAPSSRALSRPNVKTMSAASTSEQTTRPSIMQVISSAHAHSQASSSSNAKGKARAVSLPQIAVLEDNDDDDNSLNSDDSDGNEGTAGPTRERMSPAQHAKVTVEKRGNQLDAGTYEVRYTGEKRSGGGVYPYRSRGQRTWHVPRRSDPDMNPHLGLAAVSHDRLENPNYSLAYGPPAPRYNPEYALTGCMAAGRRILVGALEFPLTAVSQRADVCFFHRENRRLVSPWRLPNSDNQMRVVEDACIVGPARDTAIVAFNKGERQLMALRLLPEECAREKAEDSAAPHPAWIHATQMPHGANGLVALAPDLGTRSRAFFTGGKDRRLLRWKLKDDDTFSVRTIDNRLHAVPSALAHFGDAVLVANGKSVETLNIRHPMGCPRASVTSTTIRHIHVDSTAPSLVFLEKLSLASDSLRTQTNDLEAQIQLFDVRAGKFQCPPVLKFGHYSKETGTRHVRGEWSGHRFARGFPDGEIMVWDIRFPPRNKHVKLGRVLVRYSCTRSIMHTVFNGDTVVGIGGRELTHVDMQTGKLLTGRG</sequence>
<feature type="compositionally biased region" description="Acidic residues" evidence="1">
    <location>
        <begin position="129"/>
        <end position="139"/>
    </location>
</feature>
<feature type="compositionally biased region" description="Low complexity" evidence="1">
    <location>
        <begin position="547"/>
        <end position="591"/>
    </location>
</feature>
<feature type="region of interest" description="Disordered" evidence="1">
    <location>
        <begin position="1"/>
        <end position="32"/>
    </location>
</feature>
<evidence type="ECO:0000313" key="3">
    <source>
        <dbReference type="Proteomes" id="UP000054144"/>
    </source>
</evidence>
<evidence type="ECO:0000256" key="1">
    <source>
        <dbReference type="SAM" id="MobiDB-lite"/>
    </source>
</evidence>
<evidence type="ECO:0008006" key="4">
    <source>
        <dbReference type="Google" id="ProtNLM"/>
    </source>
</evidence>
<feature type="region of interest" description="Disordered" evidence="1">
    <location>
        <begin position="181"/>
        <end position="223"/>
    </location>
</feature>
<dbReference type="EMBL" id="KN881606">
    <property type="protein sequence ID" value="KIY53538.1"/>
    <property type="molecule type" value="Genomic_DNA"/>
</dbReference>
<reference evidence="2 3" key="1">
    <citation type="journal article" date="2015" name="Fungal Genet. Biol.">
        <title>Evolution of novel wood decay mechanisms in Agaricales revealed by the genome sequences of Fistulina hepatica and Cylindrobasidium torrendii.</title>
        <authorList>
            <person name="Floudas D."/>
            <person name="Held B.W."/>
            <person name="Riley R."/>
            <person name="Nagy L.G."/>
            <person name="Koehler G."/>
            <person name="Ransdell A.S."/>
            <person name="Younus H."/>
            <person name="Chow J."/>
            <person name="Chiniquy J."/>
            <person name="Lipzen A."/>
            <person name="Tritt A."/>
            <person name="Sun H."/>
            <person name="Haridas S."/>
            <person name="LaButti K."/>
            <person name="Ohm R.A."/>
            <person name="Kues U."/>
            <person name="Blanchette R.A."/>
            <person name="Grigoriev I.V."/>
            <person name="Minto R.E."/>
            <person name="Hibbett D.S."/>
        </authorList>
    </citation>
    <scope>NUCLEOTIDE SEQUENCE [LARGE SCALE GENOMIC DNA]</scope>
    <source>
        <strain evidence="2 3">ATCC 64428</strain>
    </source>
</reference>
<feature type="compositionally biased region" description="Low complexity" evidence="1">
    <location>
        <begin position="641"/>
        <end position="653"/>
    </location>
</feature>
<feature type="compositionally biased region" description="Basic and acidic residues" evidence="1">
    <location>
        <begin position="117"/>
        <end position="128"/>
    </location>
</feature>
<gene>
    <name evidence="2" type="ORF">FISHEDRAFT_55084</name>
</gene>
<feature type="compositionally biased region" description="Acidic residues" evidence="1">
    <location>
        <begin position="671"/>
        <end position="687"/>
    </location>
</feature>
<feature type="region of interest" description="Disordered" evidence="1">
    <location>
        <begin position="72"/>
        <end position="96"/>
    </location>
</feature>
<accession>A0A0D7ARU4</accession>
<feature type="compositionally biased region" description="Polar residues" evidence="1">
    <location>
        <begin position="608"/>
        <end position="640"/>
    </location>
</feature>
<evidence type="ECO:0000313" key="2">
    <source>
        <dbReference type="EMBL" id="KIY53538.1"/>
    </source>
</evidence>
<protein>
    <recommendedName>
        <fullName evidence="4">WD40 repeat-like protein</fullName>
    </recommendedName>
</protein>
<dbReference type="OrthoDB" id="1897642at2759"/>
<organism evidence="2 3">
    <name type="scientific">Fistulina hepatica ATCC 64428</name>
    <dbReference type="NCBI Taxonomy" id="1128425"/>
    <lineage>
        <taxon>Eukaryota</taxon>
        <taxon>Fungi</taxon>
        <taxon>Dikarya</taxon>
        <taxon>Basidiomycota</taxon>
        <taxon>Agaricomycotina</taxon>
        <taxon>Agaricomycetes</taxon>
        <taxon>Agaricomycetidae</taxon>
        <taxon>Agaricales</taxon>
        <taxon>Fistulinaceae</taxon>
        <taxon>Fistulina</taxon>
    </lineage>
</organism>
<feature type="compositionally biased region" description="Acidic residues" evidence="1">
    <location>
        <begin position="78"/>
        <end position="89"/>
    </location>
</feature>
<feature type="region of interest" description="Disordered" evidence="1">
    <location>
        <begin position="545"/>
        <end position="754"/>
    </location>
</feature>
<feature type="compositionally biased region" description="Acidic residues" evidence="1">
    <location>
        <begin position="503"/>
        <end position="519"/>
    </location>
</feature>
<feature type="region of interest" description="Disordered" evidence="1">
    <location>
        <begin position="117"/>
        <end position="139"/>
    </location>
</feature>
<name>A0A0D7ARU4_9AGAR</name>
<feature type="region of interest" description="Disordered" evidence="1">
    <location>
        <begin position="449"/>
        <end position="519"/>
    </location>
</feature>
<keyword evidence="3" id="KW-1185">Reference proteome</keyword>
<dbReference type="Proteomes" id="UP000054144">
    <property type="component" value="Unassembled WGS sequence"/>
</dbReference>